<protein>
    <submittedName>
        <fullName evidence="2">Uncharacterized protein</fullName>
    </submittedName>
</protein>
<name>A0A9N9YMZ6_9HYPO</name>
<evidence type="ECO:0000256" key="1">
    <source>
        <dbReference type="SAM" id="SignalP"/>
    </source>
</evidence>
<keyword evidence="1" id="KW-0732">Signal</keyword>
<reference evidence="2" key="1">
    <citation type="submission" date="2021-10" db="EMBL/GenBank/DDBJ databases">
        <authorList>
            <person name="Piombo E."/>
        </authorList>
    </citation>
    <scope>NUCLEOTIDE SEQUENCE</scope>
</reference>
<organism evidence="2 3">
    <name type="scientific">Clonostachys rhizophaga</name>
    <dbReference type="NCBI Taxonomy" id="160324"/>
    <lineage>
        <taxon>Eukaryota</taxon>
        <taxon>Fungi</taxon>
        <taxon>Dikarya</taxon>
        <taxon>Ascomycota</taxon>
        <taxon>Pezizomycotina</taxon>
        <taxon>Sordariomycetes</taxon>
        <taxon>Hypocreomycetidae</taxon>
        <taxon>Hypocreales</taxon>
        <taxon>Bionectriaceae</taxon>
        <taxon>Clonostachys</taxon>
    </lineage>
</organism>
<keyword evidence="3" id="KW-1185">Reference proteome</keyword>
<comment type="caution">
    <text evidence="2">The sequence shown here is derived from an EMBL/GenBank/DDBJ whole genome shotgun (WGS) entry which is preliminary data.</text>
</comment>
<dbReference type="Proteomes" id="UP000696573">
    <property type="component" value="Unassembled WGS sequence"/>
</dbReference>
<proteinExistence type="predicted"/>
<dbReference type="EMBL" id="CABFNQ020000744">
    <property type="protein sequence ID" value="CAH0032777.1"/>
    <property type="molecule type" value="Genomic_DNA"/>
</dbReference>
<accession>A0A9N9YMZ6</accession>
<feature type="signal peptide" evidence="1">
    <location>
        <begin position="1"/>
        <end position="18"/>
    </location>
</feature>
<evidence type="ECO:0000313" key="3">
    <source>
        <dbReference type="Proteomes" id="UP000696573"/>
    </source>
</evidence>
<sequence length="150" mass="16956">MGSLRRVFIFLNILTAAAVKNDSVSEYNSALSDSLASETEKPSLATLHSLNPTLVETYSYKELRQVMRQNTESEFTSAEFTTADAVSATDVSSEVASSEVISSQDASSTYFKYYIIYHRSFCYEYNFIECINVNFLFINHIIDHIIDLDI</sequence>
<gene>
    <name evidence="2" type="ORF">CRHIZ90672A_00002534</name>
</gene>
<evidence type="ECO:0000313" key="2">
    <source>
        <dbReference type="EMBL" id="CAH0032777.1"/>
    </source>
</evidence>
<feature type="chain" id="PRO_5040116481" evidence="1">
    <location>
        <begin position="19"/>
        <end position="150"/>
    </location>
</feature>
<dbReference type="OrthoDB" id="5151424at2759"/>
<dbReference type="AlphaFoldDB" id="A0A9N9YMZ6"/>